<keyword evidence="4" id="KW-1185">Reference proteome</keyword>
<proteinExistence type="predicted"/>
<evidence type="ECO:0000313" key="4">
    <source>
        <dbReference type="Proteomes" id="UP001152797"/>
    </source>
</evidence>
<dbReference type="SUPFAM" id="SSF82199">
    <property type="entry name" value="SET domain"/>
    <property type="match status" value="1"/>
</dbReference>
<gene>
    <name evidence="2" type="ORF">C1SCF055_LOCUS27784</name>
</gene>
<dbReference type="EMBL" id="CAMXCT030003001">
    <property type="protein sequence ID" value="CAL4789081.1"/>
    <property type="molecule type" value="Genomic_DNA"/>
</dbReference>
<dbReference type="Proteomes" id="UP001152797">
    <property type="component" value="Unassembled WGS sequence"/>
</dbReference>
<dbReference type="InterPro" id="IPR046341">
    <property type="entry name" value="SET_dom_sf"/>
</dbReference>
<comment type="caution">
    <text evidence="2">The sequence shown here is derived from an EMBL/GenBank/DDBJ whole genome shotgun (WGS) entry which is preliminary data.</text>
</comment>
<dbReference type="Gene3D" id="2.170.270.10">
    <property type="entry name" value="SET domain"/>
    <property type="match status" value="1"/>
</dbReference>
<dbReference type="EMBL" id="CAMXCT020003001">
    <property type="protein sequence ID" value="CAL1155144.1"/>
    <property type="molecule type" value="Genomic_DNA"/>
</dbReference>
<reference evidence="3 4" key="2">
    <citation type="submission" date="2024-05" db="EMBL/GenBank/DDBJ databases">
        <authorList>
            <person name="Chen Y."/>
            <person name="Shah S."/>
            <person name="Dougan E. K."/>
            <person name="Thang M."/>
            <person name="Chan C."/>
        </authorList>
    </citation>
    <scope>NUCLEOTIDE SEQUENCE [LARGE SCALE GENOMIC DNA]</scope>
</reference>
<reference evidence="2" key="1">
    <citation type="submission" date="2022-10" db="EMBL/GenBank/DDBJ databases">
        <authorList>
            <person name="Chen Y."/>
            <person name="Dougan E. K."/>
            <person name="Chan C."/>
            <person name="Rhodes N."/>
            <person name="Thang M."/>
        </authorList>
    </citation>
    <scope>NUCLEOTIDE SEQUENCE</scope>
</reference>
<name>A0A9P1D1Q4_9DINO</name>
<accession>A0A9P1D1Q4</accession>
<feature type="domain" description="SET" evidence="1">
    <location>
        <begin position="11"/>
        <end position="123"/>
    </location>
</feature>
<organism evidence="2">
    <name type="scientific">Cladocopium goreaui</name>
    <dbReference type="NCBI Taxonomy" id="2562237"/>
    <lineage>
        <taxon>Eukaryota</taxon>
        <taxon>Sar</taxon>
        <taxon>Alveolata</taxon>
        <taxon>Dinophyceae</taxon>
        <taxon>Suessiales</taxon>
        <taxon>Symbiodiniaceae</taxon>
        <taxon>Cladocopium</taxon>
    </lineage>
</organism>
<dbReference type="Pfam" id="PF00856">
    <property type="entry name" value="SET"/>
    <property type="match status" value="1"/>
</dbReference>
<evidence type="ECO:0000259" key="1">
    <source>
        <dbReference type="PROSITE" id="PS50280"/>
    </source>
</evidence>
<dbReference type="OrthoDB" id="445514at2759"/>
<protein>
    <submittedName>
        <fullName evidence="3">SET domain-containing protein</fullName>
    </submittedName>
</protein>
<dbReference type="EMBL" id="CAMXCT010003001">
    <property type="protein sequence ID" value="CAI4001769.1"/>
    <property type="molecule type" value="Genomic_DNA"/>
</dbReference>
<dbReference type="AlphaFoldDB" id="A0A9P1D1Q4"/>
<sequence length="167" mass="18870">MAEASTAAFLVPVVVQDAPQYGEGHRGVFAAARIPRGTQIWTMTDMVEMVHHSEVRQRLQAMTREDAAVFVRQSCVMPENLERLFVNPRDAGRFINHSSSPNLGFEGALRDISEGEEIVMDYNQHGDPEWYRELCAEYRVLTERQVAALAPTEPLRTQPQKCVWVGV</sequence>
<dbReference type="PROSITE" id="PS50280">
    <property type="entry name" value="SET"/>
    <property type="match status" value="1"/>
</dbReference>
<evidence type="ECO:0000313" key="3">
    <source>
        <dbReference type="EMBL" id="CAL4789081.1"/>
    </source>
</evidence>
<evidence type="ECO:0000313" key="2">
    <source>
        <dbReference type="EMBL" id="CAI4001769.1"/>
    </source>
</evidence>
<dbReference type="InterPro" id="IPR001214">
    <property type="entry name" value="SET_dom"/>
</dbReference>